<evidence type="ECO:0000313" key="2">
    <source>
        <dbReference type="Proteomes" id="UP000189681"/>
    </source>
</evidence>
<name>A0A1V4AQP1_9BACT</name>
<organism evidence="1 2">
    <name type="scientific">Candidatus Brocadia carolinensis</name>
    <dbReference type="NCBI Taxonomy" id="1004156"/>
    <lineage>
        <taxon>Bacteria</taxon>
        <taxon>Pseudomonadati</taxon>
        <taxon>Planctomycetota</taxon>
        <taxon>Candidatus Brocadiia</taxon>
        <taxon>Candidatus Brocadiales</taxon>
        <taxon>Candidatus Brocadiaceae</taxon>
        <taxon>Candidatus Brocadia</taxon>
    </lineage>
</organism>
<dbReference type="InterPro" id="IPR010921">
    <property type="entry name" value="Trp_repressor/repl_initiator"/>
</dbReference>
<reference evidence="1 2" key="1">
    <citation type="journal article" date="2017" name="Water Res.">
        <title>Discovery and metagenomic analysis of an anammox bacterial enrichment related to Candidatus "Brocadia caroliniensis" in a full-scale glycerol-fed nitritation-denitritation separate centrate treatment process.</title>
        <authorList>
            <person name="Park H."/>
            <person name="Brotto A.C."/>
            <person name="van Loosdrecht M.C."/>
            <person name="Chandran K."/>
        </authorList>
    </citation>
    <scope>NUCLEOTIDE SEQUENCE [LARGE SCALE GENOMIC DNA]</scope>
    <source>
        <strain evidence="1">26THWARD</strain>
    </source>
</reference>
<gene>
    <name evidence="1" type="ORF">AYP45_14740</name>
</gene>
<evidence type="ECO:0000313" key="1">
    <source>
        <dbReference type="EMBL" id="OOP55448.1"/>
    </source>
</evidence>
<dbReference type="AlphaFoldDB" id="A0A1V4AQP1"/>
<comment type="caution">
    <text evidence="1">The sequence shown here is derived from an EMBL/GenBank/DDBJ whole genome shotgun (WGS) entry which is preliminary data.</text>
</comment>
<dbReference type="Gene3D" id="1.10.1750.10">
    <property type="match status" value="1"/>
</dbReference>
<dbReference type="GO" id="GO:0043565">
    <property type="term" value="F:sequence-specific DNA binding"/>
    <property type="evidence" value="ECO:0007669"/>
    <property type="project" value="InterPro"/>
</dbReference>
<evidence type="ECO:0008006" key="3">
    <source>
        <dbReference type="Google" id="ProtNLM"/>
    </source>
</evidence>
<dbReference type="Proteomes" id="UP000189681">
    <property type="component" value="Unassembled WGS sequence"/>
</dbReference>
<dbReference type="EMBL" id="AYTS01000145">
    <property type="protein sequence ID" value="OOP55448.1"/>
    <property type="molecule type" value="Genomic_DNA"/>
</dbReference>
<sequence length="87" mass="10346">MDEVGRYFEIERSQLVQRKRRIPQRARDVCIYPLKTHSGLDNKRTREIFGVSLSAVTKAALRISEQMKTQRSFKREKDQILYSIFKV</sequence>
<protein>
    <recommendedName>
        <fullName evidence="3">Chromosomal replication initiator DnaA C-terminal domain-containing protein</fullName>
    </recommendedName>
</protein>
<dbReference type="STRING" id="1004156.AYP45_14740"/>
<accession>A0A1V4AQP1</accession>
<dbReference type="SUPFAM" id="SSF48295">
    <property type="entry name" value="TrpR-like"/>
    <property type="match status" value="1"/>
</dbReference>
<proteinExistence type="predicted"/>